<feature type="binding site" evidence="13">
    <location>
        <position position="464"/>
    </location>
    <ligand>
        <name>Mg(2+)</name>
        <dbReference type="ChEBI" id="CHEBI:18420"/>
    </ligand>
</feature>
<evidence type="ECO:0000256" key="7">
    <source>
        <dbReference type="ARBA" id="ARBA00020054"/>
    </source>
</evidence>
<dbReference type="FunFam" id="3.40.50.970:FF:000024">
    <property type="entry name" value="Pyruvate decarboxylase isozyme"/>
    <property type="match status" value="1"/>
</dbReference>
<evidence type="ECO:0000313" key="19">
    <source>
        <dbReference type="Proteomes" id="UP000002384"/>
    </source>
</evidence>
<evidence type="ECO:0000256" key="10">
    <source>
        <dbReference type="ARBA" id="ARBA00022842"/>
    </source>
</evidence>
<evidence type="ECO:0000259" key="17">
    <source>
        <dbReference type="Pfam" id="PF02776"/>
    </source>
</evidence>
<dbReference type="InterPro" id="IPR012001">
    <property type="entry name" value="Thiamin_PyroP_enz_TPP-bd_dom"/>
</dbReference>
<feature type="binding site" evidence="13">
    <location>
        <position position="462"/>
    </location>
    <ligand>
        <name>Mg(2+)</name>
        <dbReference type="ChEBI" id="CHEBI:18420"/>
    </ligand>
</feature>
<dbReference type="InterPro" id="IPR012000">
    <property type="entry name" value="Thiamin_PyroP_enz_cen_dom"/>
</dbReference>
<keyword evidence="19" id="KW-1185">Reference proteome</keyword>
<dbReference type="Pfam" id="PF00205">
    <property type="entry name" value="TPP_enzyme_M"/>
    <property type="match status" value="1"/>
</dbReference>
<evidence type="ECO:0000256" key="2">
    <source>
        <dbReference type="ARBA" id="ARBA00001920"/>
    </source>
</evidence>
<accession>B7KEB8</accession>
<dbReference type="GO" id="GO:0004737">
    <property type="term" value="F:pyruvate decarboxylase activity"/>
    <property type="evidence" value="ECO:0007669"/>
    <property type="project" value="UniProtKB-EC"/>
</dbReference>
<dbReference type="GO" id="GO:0000287">
    <property type="term" value="F:magnesium ion binding"/>
    <property type="evidence" value="ECO:0007669"/>
    <property type="project" value="InterPro"/>
</dbReference>
<comment type="cofactor">
    <cofactor evidence="13">
        <name>Mg(2+)</name>
        <dbReference type="ChEBI" id="CHEBI:18420"/>
    </cofactor>
    <text evidence="13">Binds 1 Mg(2+) per subunit.</text>
</comment>
<evidence type="ECO:0000256" key="14">
    <source>
        <dbReference type="RuleBase" id="RU362132"/>
    </source>
</evidence>
<evidence type="ECO:0000256" key="11">
    <source>
        <dbReference type="ARBA" id="ARBA00023052"/>
    </source>
</evidence>
<dbReference type="HOGENOM" id="CLU_013748_0_2_3"/>
<comment type="catalytic activity">
    <reaction evidence="1">
        <text>a 2-oxocarboxylate + H(+) = an aldehyde + CO2</text>
        <dbReference type="Rhea" id="RHEA:11628"/>
        <dbReference type="ChEBI" id="CHEBI:15378"/>
        <dbReference type="ChEBI" id="CHEBI:16526"/>
        <dbReference type="ChEBI" id="CHEBI:17478"/>
        <dbReference type="ChEBI" id="CHEBI:35179"/>
        <dbReference type="EC" id="4.1.1.1"/>
    </reaction>
</comment>
<sequence>MNTVGKYLCDRLKSLGVDHVFGVPGDYVLDLMDVLGENSLELVGTCNELNAGYAADAYARVKGLGAVCITYGVGGFSLVNAVVGAYAERVPLVVISGAPNSSVRNSRNHLLLHHTTGDYNLQYSIMEKATVASVILTNATQAPSQIDKAFAACLHHKRPVYIEIPQDLVNQPCKPCEPLEIPPPNFTDTEALKEAVQEAADLLEAAQRPVILAGVEFHRFGLEEKLLNLLETTGYPIATTLLGKSCISEAHPQFIGTYVGALSRENVTGRIETADCVLCLGAIMSDMNLGGNTAKLDQNKLINANSDKVKIKHHFYDPVFLGDFIDELTSKLTHKEYESLDIKPAYYLRIKEFTPQPEQKITNLRFYERLNHFINDGFMVISDTGDAIVATIDLLMTKGTDFIGQAFYLSIGYSIPACLGAGLASNSRPMVFVGDGAFQMTAQELSTIIRHNLNPIIFLINNDGYTIERVIKDGTYNDLQPWKYHQLPRIFGKSWSCEVRTEGELEEALTQAKANTDCVSFIEVHLDRFDCAQGLIRLGRALRGKS</sequence>
<evidence type="ECO:0000259" key="16">
    <source>
        <dbReference type="Pfam" id="PF02775"/>
    </source>
</evidence>
<protein>
    <recommendedName>
        <fullName evidence="7">Alpha-keto-acid decarboxylase</fullName>
        <ecNumber evidence="6">4.1.1.1</ecNumber>
    </recommendedName>
</protein>
<dbReference type="SUPFAM" id="SSF52467">
    <property type="entry name" value="DHS-like NAD/FAD-binding domain"/>
    <property type="match status" value="1"/>
</dbReference>
<evidence type="ECO:0000256" key="3">
    <source>
        <dbReference type="ARBA" id="ARBA00001964"/>
    </source>
</evidence>
<comment type="cofactor">
    <cofactor evidence="2">
        <name>a metal cation</name>
        <dbReference type="ChEBI" id="CHEBI:25213"/>
    </cofactor>
</comment>
<dbReference type="STRING" id="65393.PCC7424_4879"/>
<dbReference type="Gene3D" id="3.40.50.1220">
    <property type="entry name" value="TPP-binding domain"/>
    <property type="match status" value="1"/>
</dbReference>
<evidence type="ECO:0000256" key="9">
    <source>
        <dbReference type="ARBA" id="ARBA00022793"/>
    </source>
</evidence>
<evidence type="ECO:0000256" key="5">
    <source>
        <dbReference type="ARBA" id="ARBA00007812"/>
    </source>
</evidence>
<dbReference type="KEGG" id="cyc:PCC7424_4879"/>
<evidence type="ECO:0000256" key="13">
    <source>
        <dbReference type="PIRSR" id="PIRSR036565-2"/>
    </source>
</evidence>
<evidence type="ECO:0000256" key="12">
    <source>
        <dbReference type="ARBA" id="ARBA00023239"/>
    </source>
</evidence>
<dbReference type="InterPro" id="IPR047214">
    <property type="entry name" value="TPP_PDC_IPDC"/>
</dbReference>
<comment type="cofactor">
    <cofactor evidence="3">
        <name>thiamine diphosphate</name>
        <dbReference type="ChEBI" id="CHEBI:58937"/>
    </cofactor>
</comment>
<dbReference type="CDD" id="cd07038">
    <property type="entry name" value="TPP_PYR_PDC_IPDC_like"/>
    <property type="match status" value="1"/>
</dbReference>
<keyword evidence="9" id="KW-0210">Decarboxylase</keyword>
<evidence type="ECO:0000256" key="8">
    <source>
        <dbReference type="ARBA" id="ARBA00022723"/>
    </source>
</evidence>
<evidence type="ECO:0000256" key="6">
    <source>
        <dbReference type="ARBA" id="ARBA00013202"/>
    </source>
</evidence>
<organism evidence="18 19">
    <name type="scientific">Gloeothece citriformis (strain PCC 7424)</name>
    <name type="common">Cyanothece sp. (strain PCC 7424)</name>
    <dbReference type="NCBI Taxonomy" id="65393"/>
    <lineage>
        <taxon>Bacteria</taxon>
        <taxon>Bacillati</taxon>
        <taxon>Cyanobacteriota</taxon>
        <taxon>Cyanophyceae</taxon>
        <taxon>Oscillatoriophycideae</taxon>
        <taxon>Chroococcales</taxon>
        <taxon>Aphanothecaceae</taxon>
        <taxon>Gloeothece</taxon>
        <taxon>Gloeothece citriformis</taxon>
    </lineage>
</organism>
<dbReference type="SUPFAM" id="SSF52518">
    <property type="entry name" value="Thiamin diphosphate-binding fold (THDP-binding)"/>
    <property type="match status" value="2"/>
</dbReference>
<feature type="domain" description="Thiamine pyrophosphate enzyme N-terminal TPP-binding" evidence="17">
    <location>
        <begin position="3"/>
        <end position="105"/>
    </location>
</feature>
<evidence type="ECO:0000259" key="15">
    <source>
        <dbReference type="Pfam" id="PF00205"/>
    </source>
</evidence>
<proteinExistence type="inferred from homology"/>
<dbReference type="GO" id="GO:0000949">
    <property type="term" value="P:aromatic amino acid family catabolic process to alcohol via Ehrlich pathway"/>
    <property type="evidence" value="ECO:0007669"/>
    <property type="project" value="TreeGrafter"/>
</dbReference>
<reference evidence="19" key="1">
    <citation type="journal article" date="2011" name="MBio">
        <title>Novel metabolic attributes of the genus Cyanothece, comprising a group of unicellular nitrogen-fixing Cyanobacteria.</title>
        <authorList>
            <person name="Bandyopadhyay A."/>
            <person name="Elvitigala T."/>
            <person name="Welsh E."/>
            <person name="Stockel J."/>
            <person name="Liberton M."/>
            <person name="Min H."/>
            <person name="Sherman L.A."/>
            <person name="Pakrasi H.B."/>
        </authorList>
    </citation>
    <scope>NUCLEOTIDE SEQUENCE [LARGE SCALE GENOMIC DNA]</scope>
    <source>
        <strain evidence="19">PCC 7424</strain>
    </source>
</reference>
<feature type="domain" description="Thiamine pyrophosphate enzyme TPP-binding" evidence="16">
    <location>
        <begin position="395"/>
        <end position="524"/>
    </location>
</feature>
<dbReference type="EMBL" id="CP001291">
    <property type="protein sequence ID" value="ACK73236.1"/>
    <property type="molecule type" value="Genomic_DNA"/>
</dbReference>
<dbReference type="PANTHER" id="PTHR43452:SF30">
    <property type="entry name" value="PYRUVATE DECARBOXYLASE ISOZYME 1-RELATED"/>
    <property type="match status" value="1"/>
</dbReference>
<dbReference type="GO" id="GO:0005829">
    <property type="term" value="C:cytosol"/>
    <property type="evidence" value="ECO:0007669"/>
    <property type="project" value="TreeGrafter"/>
</dbReference>
<evidence type="ECO:0000256" key="4">
    <source>
        <dbReference type="ARBA" id="ARBA00002938"/>
    </source>
</evidence>
<evidence type="ECO:0000313" key="18">
    <source>
        <dbReference type="EMBL" id="ACK73236.1"/>
    </source>
</evidence>
<dbReference type="AlphaFoldDB" id="B7KEB8"/>
<keyword evidence="11 14" id="KW-0786">Thiamine pyrophosphate</keyword>
<dbReference type="CDD" id="cd02005">
    <property type="entry name" value="TPP_PDC_IPDC"/>
    <property type="match status" value="1"/>
</dbReference>
<dbReference type="RefSeq" id="WP_015956818.1">
    <property type="nucleotide sequence ID" value="NC_011729.1"/>
</dbReference>
<dbReference type="eggNOG" id="COG3961">
    <property type="taxonomic scope" value="Bacteria"/>
</dbReference>
<dbReference type="InterPro" id="IPR047213">
    <property type="entry name" value="TPP_PYR_PDC_IPDC-like"/>
</dbReference>
<name>B7KEB8_GLOC7</name>
<comment type="function">
    <text evidence="4">Decarboxylates branched-chain and aromatic alpha-keto acids to aldehydes.</text>
</comment>
<dbReference type="OrthoDB" id="4494979at2"/>
<dbReference type="InterPro" id="IPR029035">
    <property type="entry name" value="DHS-like_NAD/FAD-binding_dom"/>
</dbReference>
<keyword evidence="12" id="KW-0456">Lyase</keyword>
<dbReference type="InterPro" id="IPR029061">
    <property type="entry name" value="THDP-binding"/>
</dbReference>
<dbReference type="Pfam" id="PF02775">
    <property type="entry name" value="TPP_enzyme_C"/>
    <property type="match status" value="1"/>
</dbReference>
<feature type="domain" description="Thiamine pyrophosphate enzyme central" evidence="15">
    <location>
        <begin position="196"/>
        <end position="315"/>
    </location>
</feature>
<keyword evidence="10 13" id="KW-0460">Magnesium</keyword>
<dbReference type="GO" id="GO:0030976">
    <property type="term" value="F:thiamine pyrophosphate binding"/>
    <property type="evidence" value="ECO:0007669"/>
    <property type="project" value="InterPro"/>
</dbReference>
<keyword evidence="8 13" id="KW-0479">Metal-binding</keyword>
<evidence type="ECO:0000256" key="1">
    <source>
        <dbReference type="ARBA" id="ARBA00001041"/>
    </source>
</evidence>
<dbReference type="Proteomes" id="UP000002384">
    <property type="component" value="Chromosome"/>
</dbReference>
<gene>
    <name evidence="18" type="ordered locus">PCC7424_4879</name>
</gene>
<comment type="similarity">
    <text evidence="5 14">Belongs to the TPP enzyme family.</text>
</comment>
<feature type="binding site" evidence="13">
    <location>
        <position position="435"/>
    </location>
    <ligand>
        <name>Mg(2+)</name>
        <dbReference type="ChEBI" id="CHEBI:18420"/>
    </ligand>
</feature>
<dbReference type="PIRSF" id="PIRSF036565">
    <property type="entry name" value="Pyruvt_ip_decrb"/>
    <property type="match status" value="1"/>
</dbReference>
<dbReference type="InterPro" id="IPR011766">
    <property type="entry name" value="TPP_enzyme_TPP-bd"/>
</dbReference>
<dbReference type="InterPro" id="IPR012110">
    <property type="entry name" value="PDC/IPDC-like"/>
</dbReference>
<dbReference type="PANTHER" id="PTHR43452">
    <property type="entry name" value="PYRUVATE DECARBOXYLASE"/>
    <property type="match status" value="1"/>
</dbReference>
<dbReference type="FunFam" id="3.40.50.1220:FF:000009">
    <property type="entry name" value="Pyruvate decarboxylase 1"/>
    <property type="match status" value="1"/>
</dbReference>
<dbReference type="Gene3D" id="3.40.50.970">
    <property type="match status" value="2"/>
</dbReference>
<dbReference type="EC" id="4.1.1.1" evidence="6"/>
<dbReference type="Pfam" id="PF02776">
    <property type="entry name" value="TPP_enzyme_N"/>
    <property type="match status" value="1"/>
</dbReference>